<reference evidence="2" key="1">
    <citation type="submission" date="2020-07" db="EMBL/GenBank/DDBJ databases">
        <authorList>
            <person name="Lin J."/>
        </authorList>
    </citation>
    <scope>NUCLEOTIDE SEQUENCE</scope>
</reference>
<organism evidence="2">
    <name type="scientific">Ananas comosus var. bracteatus</name>
    <name type="common">red pineapple</name>
    <dbReference type="NCBI Taxonomy" id="296719"/>
    <lineage>
        <taxon>Eukaryota</taxon>
        <taxon>Viridiplantae</taxon>
        <taxon>Streptophyta</taxon>
        <taxon>Embryophyta</taxon>
        <taxon>Tracheophyta</taxon>
        <taxon>Spermatophyta</taxon>
        <taxon>Magnoliopsida</taxon>
        <taxon>Liliopsida</taxon>
        <taxon>Poales</taxon>
        <taxon>Bromeliaceae</taxon>
        <taxon>Bromelioideae</taxon>
        <taxon>Ananas</taxon>
    </lineage>
</organism>
<protein>
    <recommendedName>
        <fullName evidence="1">Retrotransposon gag domain-containing protein</fullName>
    </recommendedName>
</protein>
<gene>
    <name evidence="2" type="ORF">CB5_LOCUS4968</name>
</gene>
<dbReference type="Pfam" id="PF03732">
    <property type="entry name" value="Retrotrans_gag"/>
    <property type="match status" value="1"/>
</dbReference>
<feature type="domain" description="Retrotransposon gag" evidence="1">
    <location>
        <begin position="20"/>
        <end position="117"/>
    </location>
</feature>
<proteinExistence type="predicted"/>
<name>A0A6V7NTA0_ANACO</name>
<accession>A0A6V7NTA0</accession>
<evidence type="ECO:0000259" key="1">
    <source>
        <dbReference type="Pfam" id="PF03732"/>
    </source>
</evidence>
<dbReference type="InterPro" id="IPR005162">
    <property type="entry name" value="Retrotrans_gag_dom"/>
</dbReference>
<sequence>MHMEKLFHDTFVEERDRVWLTTHHLDGEAYRGWMDIRDNPNMDLSAITWRWFKELLMSKYFPESVKRQMEKDLRGLRQGDRIVAEYEREFSRLLHCVPFVVRDDEDKACIFEHGLQPPIFRFVQSSNLQTYRDVVNRALIVESGAADVNERVGEVGSTIRRAYAKLLKKRTFRLRFRLEGRDDIVKS</sequence>
<evidence type="ECO:0000313" key="2">
    <source>
        <dbReference type="EMBL" id="CAD1821757.1"/>
    </source>
</evidence>
<dbReference type="AlphaFoldDB" id="A0A6V7NTA0"/>
<dbReference type="EMBL" id="LR862141">
    <property type="protein sequence ID" value="CAD1821757.1"/>
    <property type="molecule type" value="Genomic_DNA"/>
</dbReference>